<proteinExistence type="inferred from homology"/>
<comment type="similarity">
    <text evidence="1">Belongs to the carbon-nitrogen hydrolase superfamily. NIT1/NIT2 family.</text>
</comment>
<dbReference type="Gene3D" id="3.60.110.10">
    <property type="entry name" value="Carbon-nitrogen hydrolase"/>
    <property type="match status" value="1"/>
</dbReference>
<evidence type="ECO:0000256" key="1">
    <source>
        <dbReference type="ARBA" id="ARBA00010613"/>
    </source>
</evidence>
<sequence>MRVSAIQLAYTDEDSQQTRIERAARLVRAQHGSDLVILPELWSPGGFSYRDWGPRAESPTDGPTVTALAQAARDIGAYVHIGSVIEGSETALARLAEYDHDVTALPELPDGERHLWNTSVVVSPAGEVIATYRKIHRFGFGSGEPKLLEAGEDIVTVPLEVDGRTVALGLATCYDLRFPEMFRALLDAGAEVVAVPAAWPAPRVDHWSLFARARAAEDFMAVIACNTAGFHSRTEMGGHSVIVDASGTVLAEAATDETVIVADIDIDAIHTRRESFPALADRRLR</sequence>
<dbReference type="InterPro" id="IPR003010">
    <property type="entry name" value="C-N_Hydrolase"/>
</dbReference>
<keyword evidence="4" id="KW-1185">Reference proteome</keyword>
<dbReference type="SUPFAM" id="SSF56317">
    <property type="entry name" value="Carbon-nitrogen hydrolase"/>
    <property type="match status" value="1"/>
</dbReference>
<dbReference type="PROSITE" id="PS50263">
    <property type="entry name" value="CN_HYDROLASE"/>
    <property type="match status" value="1"/>
</dbReference>
<gene>
    <name evidence="3" type="ORF">GCM10023167_02260</name>
</gene>
<dbReference type="RefSeq" id="WP_345029184.1">
    <property type="nucleotide sequence ID" value="NZ_BAABGL010000002.1"/>
</dbReference>
<dbReference type="Proteomes" id="UP001500642">
    <property type="component" value="Unassembled WGS sequence"/>
</dbReference>
<feature type="domain" description="CN hydrolase" evidence="2">
    <location>
        <begin position="1"/>
        <end position="266"/>
    </location>
</feature>
<reference evidence="4" key="1">
    <citation type="journal article" date="2019" name="Int. J. Syst. Evol. Microbiol.">
        <title>The Global Catalogue of Microorganisms (GCM) 10K type strain sequencing project: providing services to taxonomists for standard genome sequencing and annotation.</title>
        <authorList>
            <consortium name="The Broad Institute Genomics Platform"/>
            <consortium name="The Broad Institute Genome Sequencing Center for Infectious Disease"/>
            <person name="Wu L."/>
            <person name="Ma J."/>
        </authorList>
    </citation>
    <scope>NUCLEOTIDE SEQUENCE [LARGE SCALE GENOMIC DNA]</scope>
    <source>
        <strain evidence="4">JCM 17808</strain>
    </source>
</reference>
<dbReference type="GO" id="GO:0016787">
    <property type="term" value="F:hydrolase activity"/>
    <property type="evidence" value="ECO:0007669"/>
    <property type="project" value="UniProtKB-KW"/>
</dbReference>
<dbReference type="PROSITE" id="PS01227">
    <property type="entry name" value="UPF0012"/>
    <property type="match status" value="1"/>
</dbReference>
<evidence type="ECO:0000259" key="2">
    <source>
        <dbReference type="PROSITE" id="PS50263"/>
    </source>
</evidence>
<dbReference type="InterPro" id="IPR036526">
    <property type="entry name" value="C-N_Hydrolase_sf"/>
</dbReference>
<name>A0ABP8J193_9MICO</name>
<keyword evidence="3" id="KW-0378">Hydrolase</keyword>
<organism evidence="3 4">
    <name type="scientific">Brevibacterium pityocampae</name>
    <dbReference type="NCBI Taxonomy" id="506594"/>
    <lineage>
        <taxon>Bacteria</taxon>
        <taxon>Bacillati</taxon>
        <taxon>Actinomycetota</taxon>
        <taxon>Actinomycetes</taxon>
        <taxon>Micrococcales</taxon>
        <taxon>Brevibacteriaceae</taxon>
        <taxon>Brevibacterium</taxon>
    </lineage>
</organism>
<dbReference type="Pfam" id="PF00795">
    <property type="entry name" value="CN_hydrolase"/>
    <property type="match status" value="1"/>
</dbReference>
<accession>A0ABP8J193</accession>
<evidence type="ECO:0000313" key="3">
    <source>
        <dbReference type="EMBL" id="GAA4383080.1"/>
    </source>
</evidence>
<evidence type="ECO:0000313" key="4">
    <source>
        <dbReference type="Proteomes" id="UP001500642"/>
    </source>
</evidence>
<dbReference type="PANTHER" id="PTHR23088">
    <property type="entry name" value="NITRILASE-RELATED"/>
    <property type="match status" value="1"/>
</dbReference>
<protein>
    <submittedName>
        <fullName evidence="3">Carbon-nitrogen family hydrolase</fullName>
    </submittedName>
</protein>
<dbReference type="InterPro" id="IPR001110">
    <property type="entry name" value="UPF0012_CS"/>
</dbReference>
<comment type="caution">
    <text evidence="3">The sequence shown here is derived from an EMBL/GenBank/DDBJ whole genome shotgun (WGS) entry which is preliminary data.</text>
</comment>
<dbReference type="PANTHER" id="PTHR23088:SF27">
    <property type="entry name" value="DEAMINATED GLUTATHIONE AMIDASE"/>
    <property type="match status" value="1"/>
</dbReference>
<dbReference type="EMBL" id="BAABGL010000002">
    <property type="protein sequence ID" value="GAA4383080.1"/>
    <property type="molecule type" value="Genomic_DNA"/>
</dbReference>